<evidence type="ECO:0000256" key="1">
    <source>
        <dbReference type="SAM" id="Phobius"/>
    </source>
</evidence>
<dbReference type="EMBL" id="JYIZ01000042">
    <property type="protein sequence ID" value="KJL42042.1"/>
    <property type="molecule type" value="Genomic_DNA"/>
</dbReference>
<comment type="caution">
    <text evidence="2">The sequence shown here is derived from an EMBL/GenBank/DDBJ whole genome shotgun (WGS) entry which is preliminary data.</text>
</comment>
<dbReference type="AlphaFoldDB" id="A0A0M2H6C9"/>
<keyword evidence="1" id="KW-0472">Membrane</keyword>
<evidence type="ECO:0008006" key="4">
    <source>
        <dbReference type="Google" id="ProtNLM"/>
    </source>
</evidence>
<name>A0A0M2H6C9_9MICO</name>
<reference evidence="2 3" key="1">
    <citation type="submission" date="2015-02" db="EMBL/GenBank/DDBJ databases">
        <title>Draft genome sequences of ten Microbacterium spp. with emphasis on heavy metal contaminated environments.</title>
        <authorList>
            <person name="Corretto E."/>
        </authorList>
    </citation>
    <scope>NUCLEOTIDE SEQUENCE [LARGE SCALE GENOMIC DNA]</scope>
    <source>
        <strain evidence="2 3">DSM 12510</strain>
    </source>
</reference>
<sequence>MSTRNQGGDVPVRPIDRLLAFMSLGLLLLSIVCFFAIMIGSSAGADMQSGVWPAVALVIWIAPILAFAMLLTVLIMSFVRRARANRGG</sequence>
<evidence type="ECO:0000313" key="3">
    <source>
        <dbReference type="Proteomes" id="UP000033956"/>
    </source>
</evidence>
<dbReference type="Proteomes" id="UP000033956">
    <property type="component" value="Unassembled WGS sequence"/>
</dbReference>
<dbReference type="OrthoDB" id="4990996at2"/>
<gene>
    <name evidence="2" type="ORF">RS81_01198</name>
</gene>
<keyword evidence="3" id="KW-1185">Reference proteome</keyword>
<proteinExistence type="predicted"/>
<keyword evidence="1" id="KW-1133">Transmembrane helix</keyword>
<keyword evidence="1" id="KW-0812">Transmembrane</keyword>
<feature type="transmembrane region" description="Helical" evidence="1">
    <location>
        <begin position="18"/>
        <end position="39"/>
    </location>
</feature>
<protein>
    <recommendedName>
        <fullName evidence="4">Multidrug ABC transporter ATPase</fullName>
    </recommendedName>
</protein>
<dbReference type="PATRIC" id="fig|92835.4.peg.1217"/>
<dbReference type="STRING" id="92835.RS81_01198"/>
<dbReference type="RefSeq" id="WP_045275158.1">
    <property type="nucleotide sequence ID" value="NZ_BAAAUP010000004.1"/>
</dbReference>
<evidence type="ECO:0000313" key="2">
    <source>
        <dbReference type="EMBL" id="KJL42042.1"/>
    </source>
</evidence>
<organism evidence="2 3">
    <name type="scientific">Microbacterium terrae</name>
    <dbReference type="NCBI Taxonomy" id="69369"/>
    <lineage>
        <taxon>Bacteria</taxon>
        <taxon>Bacillati</taxon>
        <taxon>Actinomycetota</taxon>
        <taxon>Actinomycetes</taxon>
        <taxon>Micrococcales</taxon>
        <taxon>Microbacteriaceae</taxon>
        <taxon>Microbacterium</taxon>
    </lineage>
</organism>
<accession>A0A0M2H6C9</accession>
<feature type="transmembrane region" description="Helical" evidence="1">
    <location>
        <begin position="51"/>
        <end position="79"/>
    </location>
</feature>